<dbReference type="Proteomes" id="UP000290567">
    <property type="component" value="Unassembled WGS sequence"/>
</dbReference>
<keyword evidence="1" id="KW-0472">Membrane</keyword>
<feature type="transmembrane region" description="Helical" evidence="1">
    <location>
        <begin position="29"/>
        <end position="53"/>
    </location>
</feature>
<organism evidence="2 3">
    <name type="scientific">Enterococcus florum</name>
    <dbReference type="NCBI Taxonomy" id="2480627"/>
    <lineage>
        <taxon>Bacteria</taxon>
        <taxon>Bacillati</taxon>
        <taxon>Bacillota</taxon>
        <taxon>Bacilli</taxon>
        <taxon>Lactobacillales</taxon>
        <taxon>Enterococcaceae</taxon>
        <taxon>Enterococcus</taxon>
    </lineage>
</organism>
<evidence type="ECO:0000313" key="3">
    <source>
        <dbReference type="Proteomes" id="UP000290567"/>
    </source>
</evidence>
<proteinExistence type="predicted"/>
<sequence length="169" mass="20095">MKKKISREEVSNLLITDKFFSKGRTGLKIWQTFIALLGWAGVLLPFAWLLFPIFLPEFAEGRRLVDYASVDSYFLFILFFLAIVFILRVVSYLYLTLMNNRQFKHSLQKETLHDEVKLDKRKQLLEQEYTDRFGDKAFRESVRYYSVKPEQNLDKDFVRDLYKDGGVEL</sequence>
<evidence type="ECO:0000256" key="1">
    <source>
        <dbReference type="SAM" id="Phobius"/>
    </source>
</evidence>
<name>A0A4P5PAN2_9ENTE</name>
<dbReference type="EMBL" id="BJCC01000027">
    <property type="protein sequence ID" value="GCF95157.1"/>
    <property type="molecule type" value="Genomic_DNA"/>
</dbReference>
<evidence type="ECO:0008006" key="4">
    <source>
        <dbReference type="Google" id="ProtNLM"/>
    </source>
</evidence>
<gene>
    <name evidence="2" type="primary">yijF</name>
    <name evidence="2" type="ORF">NRIC_30480</name>
</gene>
<reference evidence="3" key="1">
    <citation type="submission" date="2019-02" db="EMBL/GenBank/DDBJ databases">
        <title>Draft genome sequence of Enterococcus sp. Gos25-1.</title>
        <authorList>
            <person name="Tanaka N."/>
            <person name="Shiwa Y."/>
            <person name="Fujita N."/>
        </authorList>
    </citation>
    <scope>NUCLEOTIDE SEQUENCE [LARGE SCALE GENOMIC DNA]</scope>
    <source>
        <strain evidence="3">Gos25-1</strain>
    </source>
</reference>
<keyword evidence="1" id="KW-1133">Transmembrane helix</keyword>
<dbReference type="OrthoDB" id="5244771at2"/>
<accession>A0A4P5PAN2</accession>
<dbReference type="AlphaFoldDB" id="A0A4P5PAN2"/>
<protein>
    <recommendedName>
        <fullName evidence="4">Cell division protein</fullName>
    </recommendedName>
</protein>
<comment type="caution">
    <text evidence="2">The sequence shown here is derived from an EMBL/GenBank/DDBJ whole genome shotgun (WGS) entry which is preliminary data.</text>
</comment>
<keyword evidence="3" id="KW-1185">Reference proteome</keyword>
<dbReference type="RefSeq" id="WP_146623551.1">
    <property type="nucleotide sequence ID" value="NZ_BJCC01000027.1"/>
</dbReference>
<evidence type="ECO:0000313" key="2">
    <source>
        <dbReference type="EMBL" id="GCF95157.1"/>
    </source>
</evidence>
<feature type="transmembrane region" description="Helical" evidence="1">
    <location>
        <begin position="73"/>
        <end position="95"/>
    </location>
</feature>
<keyword evidence="1" id="KW-0812">Transmembrane</keyword>